<dbReference type="EMBL" id="JBHTCP010000035">
    <property type="protein sequence ID" value="MFC7372315.1"/>
    <property type="molecule type" value="Genomic_DNA"/>
</dbReference>
<evidence type="ECO:0000313" key="3">
    <source>
        <dbReference type="Proteomes" id="UP001596549"/>
    </source>
</evidence>
<organism evidence="2 3">
    <name type="scientific">Fictibacillus iocasae</name>
    <dbReference type="NCBI Taxonomy" id="2715437"/>
    <lineage>
        <taxon>Bacteria</taxon>
        <taxon>Bacillati</taxon>
        <taxon>Bacillota</taxon>
        <taxon>Bacilli</taxon>
        <taxon>Bacillales</taxon>
        <taxon>Fictibacillaceae</taxon>
        <taxon>Fictibacillus</taxon>
    </lineage>
</organism>
<gene>
    <name evidence="2" type="ORF">ACFQPF_11575</name>
</gene>
<accession>A0ABW2NSL5</accession>
<evidence type="ECO:0000313" key="2">
    <source>
        <dbReference type="EMBL" id="MFC7372315.1"/>
    </source>
</evidence>
<sequence>MKKGFLLFLSLVMAISIWGSFGANKATAATAVREKIYLERAHKLQWSLYNEREFTKARIYATMSKGFTKEFIDQFFQYYFKKAGVNAQGEQLYYNPAGDNMTYSVTRFTWNKKDLYGKQKYPAVNYTVIGSRLYVSVSQYQFDAMMGNHVYTVKMVKKKNSREPLRVYAIQRQYE</sequence>
<evidence type="ECO:0008006" key="4">
    <source>
        <dbReference type="Google" id="ProtNLM"/>
    </source>
</evidence>
<comment type="caution">
    <text evidence="2">The sequence shown here is derived from an EMBL/GenBank/DDBJ whole genome shotgun (WGS) entry which is preliminary data.</text>
</comment>
<dbReference type="Proteomes" id="UP001596549">
    <property type="component" value="Unassembled WGS sequence"/>
</dbReference>
<name>A0ABW2NSL5_9BACL</name>
<reference evidence="3" key="1">
    <citation type="journal article" date="2019" name="Int. J. Syst. Evol. Microbiol.">
        <title>The Global Catalogue of Microorganisms (GCM) 10K type strain sequencing project: providing services to taxonomists for standard genome sequencing and annotation.</title>
        <authorList>
            <consortium name="The Broad Institute Genomics Platform"/>
            <consortium name="The Broad Institute Genome Sequencing Center for Infectious Disease"/>
            <person name="Wu L."/>
            <person name="Ma J."/>
        </authorList>
    </citation>
    <scope>NUCLEOTIDE SEQUENCE [LARGE SCALE GENOMIC DNA]</scope>
    <source>
        <strain evidence="3">NBRC 106396</strain>
    </source>
</reference>
<protein>
    <recommendedName>
        <fullName evidence="4">DUF3993 domain-containing protein</fullName>
    </recommendedName>
</protein>
<keyword evidence="1" id="KW-0732">Signal</keyword>
<dbReference type="RefSeq" id="WP_379749781.1">
    <property type="nucleotide sequence ID" value="NZ_JBHTCP010000035.1"/>
</dbReference>
<feature type="chain" id="PRO_5046046776" description="DUF3993 domain-containing protein" evidence="1">
    <location>
        <begin position="26"/>
        <end position="175"/>
    </location>
</feature>
<keyword evidence="3" id="KW-1185">Reference proteome</keyword>
<proteinExistence type="predicted"/>
<feature type="signal peptide" evidence="1">
    <location>
        <begin position="1"/>
        <end position="25"/>
    </location>
</feature>
<evidence type="ECO:0000256" key="1">
    <source>
        <dbReference type="SAM" id="SignalP"/>
    </source>
</evidence>